<evidence type="ECO:0000313" key="2">
    <source>
        <dbReference type="Proteomes" id="UP000004117"/>
    </source>
</evidence>
<dbReference type="Proteomes" id="UP000004117">
    <property type="component" value="Unassembled WGS sequence"/>
</dbReference>
<sequence>MEQEEIIMKKIGYLCCIILFIFLTGCSHNEKESGHLLDNNSFPLILTTITEQEEDLTKGSIFFNKDKTMTFEKEYLVNPNNEDTLKTSRAEKEVYQNIKIKENRDSYEITGQLDKKTNTITFKKVDKGKRLSDAEGNVYGDFGGK</sequence>
<gene>
    <name evidence="1" type="ORF">HMPREF1336_02226</name>
</gene>
<proteinExistence type="predicted"/>
<comment type="caution">
    <text evidence="1">The sequence shown here is derived from an EMBL/GenBank/DDBJ whole genome shotgun (WGS) entry which is preliminary data.</text>
</comment>
<reference evidence="1 2" key="1">
    <citation type="submission" date="2012-04" db="EMBL/GenBank/DDBJ databases">
        <authorList>
            <person name="Weinstock G."/>
            <person name="Sodergren E."/>
            <person name="Lobos E.A."/>
            <person name="Fulton L."/>
            <person name="Fulton R."/>
            <person name="Courtney L."/>
            <person name="Fronick C."/>
            <person name="O'Laughlin M."/>
            <person name="Godfrey J."/>
            <person name="Wilson R.M."/>
            <person name="Miner T."/>
            <person name="Farmer C."/>
            <person name="Delehaunty K."/>
            <person name="Cordes M."/>
            <person name="Minx P."/>
            <person name="Tomlinson C."/>
            <person name="Chen J."/>
            <person name="Wollam A."/>
            <person name="Pepin K.H."/>
            <person name="Bhonagiri V."/>
            <person name="Zhang X."/>
            <person name="Suruliraj S."/>
            <person name="Warren W."/>
            <person name="Mitreva M."/>
            <person name="Mardis E.R."/>
            <person name="Wilson R.K."/>
        </authorList>
    </citation>
    <scope>NUCLEOTIDE SEQUENCE [LARGE SCALE GENOMIC DNA]</scope>
    <source>
        <strain evidence="1 2">ERV63</strain>
    </source>
</reference>
<dbReference type="EMBL" id="ALZR01000082">
    <property type="protein sequence ID" value="EJV15298.1"/>
    <property type="molecule type" value="Genomic_DNA"/>
</dbReference>
<evidence type="ECO:0008006" key="3">
    <source>
        <dbReference type="Google" id="ProtNLM"/>
    </source>
</evidence>
<name>A0AAV3GJD4_ENTFL</name>
<accession>A0AAV3GJD4</accession>
<evidence type="ECO:0000313" key="1">
    <source>
        <dbReference type="EMBL" id="EJV15298.1"/>
    </source>
</evidence>
<organism evidence="1 2">
    <name type="scientific">Enterococcus faecalis ERV63</name>
    <dbReference type="NCBI Taxonomy" id="1134793"/>
    <lineage>
        <taxon>Bacteria</taxon>
        <taxon>Bacillati</taxon>
        <taxon>Bacillota</taxon>
        <taxon>Bacilli</taxon>
        <taxon>Lactobacillales</taxon>
        <taxon>Enterococcaceae</taxon>
        <taxon>Enterococcus</taxon>
    </lineage>
</organism>
<dbReference type="AlphaFoldDB" id="A0AAV3GJD4"/>
<protein>
    <recommendedName>
        <fullName evidence="3">Lipoprotein</fullName>
    </recommendedName>
</protein>